<dbReference type="GO" id="GO:0004777">
    <property type="term" value="F:succinate-semialdehyde dehydrogenase (NAD+) activity"/>
    <property type="evidence" value="ECO:0007669"/>
    <property type="project" value="TreeGrafter"/>
</dbReference>
<organism evidence="5 6">
    <name type="scientific">Kaistella chaponensis</name>
    <dbReference type="NCBI Taxonomy" id="713588"/>
    <lineage>
        <taxon>Bacteria</taxon>
        <taxon>Pseudomonadati</taxon>
        <taxon>Bacteroidota</taxon>
        <taxon>Flavobacteriia</taxon>
        <taxon>Flavobacteriales</taxon>
        <taxon>Weeksellaceae</taxon>
        <taxon>Chryseobacterium group</taxon>
        <taxon>Kaistella</taxon>
    </lineage>
</organism>
<evidence type="ECO:0000313" key="5">
    <source>
        <dbReference type="EMBL" id="SIS81070.1"/>
    </source>
</evidence>
<dbReference type="InterPro" id="IPR016161">
    <property type="entry name" value="Ald_DH/histidinol_DH"/>
</dbReference>
<comment type="similarity">
    <text evidence="1">Belongs to the aldehyde dehydrogenase family.</text>
</comment>
<keyword evidence="6" id="KW-1185">Reference proteome</keyword>
<evidence type="ECO:0000256" key="1">
    <source>
        <dbReference type="ARBA" id="ARBA00009986"/>
    </source>
</evidence>
<proteinExistence type="inferred from homology"/>
<evidence type="ECO:0000256" key="2">
    <source>
        <dbReference type="ARBA" id="ARBA00022857"/>
    </source>
</evidence>
<evidence type="ECO:0000313" key="6">
    <source>
        <dbReference type="Proteomes" id="UP000185839"/>
    </source>
</evidence>
<accession>A0A1N7M4N7</accession>
<dbReference type="InterPro" id="IPR015590">
    <property type="entry name" value="Aldehyde_DH_dom"/>
</dbReference>
<dbReference type="SUPFAM" id="SSF53720">
    <property type="entry name" value="ALDH-like"/>
    <property type="match status" value="1"/>
</dbReference>
<dbReference type="FunFam" id="3.40.309.10:FF:000009">
    <property type="entry name" value="Aldehyde dehydrogenase A"/>
    <property type="match status" value="1"/>
</dbReference>
<feature type="domain" description="Aldehyde dehydrogenase" evidence="4">
    <location>
        <begin position="8"/>
        <end position="457"/>
    </location>
</feature>
<dbReference type="Proteomes" id="UP000185839">
    <property type="component" value="Unassembled WGS sequence"/>
</dbReference>
<dbReference type="InterPro" id="IPR047110">
    <property type="entry name" value="GABD/Sad-like"/>
</dbReference>
<dbReference type="InterPro" id="IPR044148">
    <property type="entry name" value="ALDH_GabD1-like"/>
</dbReference>
<keyword evidence="2" id="KW-0521">NADP</keyword>
<dbReference type="Gene3D" id="3.40.605.10">
    <property type="entry name" value="Aldehyde Dehydrogenase, Chain A, domain 1"/>
    <property type="match status" value="1"/>
</dbReference>
<evidence type="ECO:0000256" key="3">
    <source>
        <dbReference type="ARBA" id="ARBA00023002"/>
    </source>
</evidence>
<dbReference type="EMBL" id="FTOI01000007">
    <property type="protein sequence ID" value="SIS81070.1"/>
    <property type="molecule type" value="Genomic_DNA"/>
</dbReference>
<name>A0A1N7M4N7_9FLAO</name>
<dbReference type="PANTHER" id="PTHR43217:SF2">
    <property type="entry name" value="SUCCINATE-SEMIALDEHYDE DEHYDROGENASE [NADP(+)]"/>
    <property type="match status" value="1"/>
</dbReference>
<dbReference type="AlphaFoldDB" id="A0A1N7M4N7"/>
<dbReference type="RefSeq" id="WP_076387122.1">
    <property type="nucleotide sequence ID" value="NZ_FTOI01000007.1"/>
</dbReference>
<dbReference type="InterPro" id="IPR016163">
    <property type="entry name" value="Ald_DH_C"/>
</dbReference>
<dbReference type="GO" id="GO:0004030">
    <property type="term" value="F:aldehyde dehydrogenase [NAD(P)+] activity"/>
    <property type="evidence" value="ECO:0007669"/>
    <property type="project" value="InterPro"/>
</dbReference>
<gene>
    <name evidence="5" type="ORF">SAMN05421789_10797</name>
</gene>
<dbReference type="OrthoDB" id="9762913at2"/>
<evidence type="ECO:0000259" key="4">
    <source>
        <dbReference type="Pfam" id="PF00171"/>
    </source>
</evidence>
<dbReference type="STRING" id="713588.SAMN05421789_10797"/>
<keyword evidence="3" id="KW-0560">Oxidoreductase</keyword>
<dbReference type="PANTHER" id="PTHR43217">
    <property type="entry name" value="SUCCINATE SEMIALDEHYDE DEHYDROGENASE [NAD(P)+] SAD"/>
    <property type="match status" value="1"/>
</dbReference>
<sequence length="467" mass="50622">MSNTTKTPSIKSINPFNNEVVKEFELMSPEKVASMIDKADQAFKSWKNTSIEERAKIMHKMASLMRDKKEDLGKLATLEMGKVLAQAIGEVKICAAIFDYYADNAAEFLADKPLEVPHGEAFLSYEPIGVILSVQPWNFPFYQMTRSAAAHITAGNAMVLKHSSNVPQCAQMMEDLFKEAGLPDGVYTNLFVAGKDIEPIVENPKIKAVTLTGSEPAGASIATAAAKQVKKSTLELGGSDPFIVLEDADVQLAVKTAVQGRMANGGQVCTSPKRIIVASGIYEEFLAKTKEAFAQIKVGNPMDSDTTLGPLSTEKAAEDVLAQIKKAAEQGATIELGGKRIDRVGAFLEPTLITDITPKMDLYFEEVFGPVMMVYKYETIEEALEIANATEFGLGGTVFGTDTKKAVKVARKIDSGMIYINHATSVAPQLPFGGTKKSGYGREQAIEGLLEFVNIKLIRTTSPDQPF</sequence>
<dbReference type="CDD" id="cd07100">
    <property type="entry name" value="ALDH_SSADH1_GabD1"/>
    <property type="match status" value="1"/>
</dbReference>
<dbReference type="FunFam" id="3.40.605.10:FF:000012">
    <property type="entry name" value="NAD-dependent succinate-semialdehyde dehydrogenase"/>
    <property type="match status" value="1"/>
</dbReference>
<protein>
    <submittedName>
        <fullName evidence="5">Succinate-semialdehyde dehydrogenase / glutarate-semialdehyde dehydrogenase</fullName>
    </submittedName>
</protein>
<reference evidence="6" key="1">
    <citation type="submission" date="2017-01" db="EMBL/GenBank/DDBJ databases">
        <authorList>
            <person name="Varghese N."/>
            <person name="Submissions S."/>
        </authorList>
    </citation>
    <scope>NUCLEOTIDE SEQUENCE [LARGE SCALE GENOMIC DNA]</scope>
    <source>
        <strain evidence="6">DSM 23145</strain>
    </source>
</reference>
<dbReference type="Pfam" id="PF00171">
    <property type="entry name" value="Aldedh"/>
    <property type="match status" value="1"/>
</dbReference>
<dbReference type="Gene3D" id="3.40.309.10">
    <property type="entry name" value="Aldehyde Dehydrogenase, Chain A, domain 2"/>
    <property type="match status" value="1"/>
</dbReference>
<dbReference type="InterPro" id="IPR016162">
    <property type="entry name" value="Ald_DH_N"/>
</dbReference>